<proteinExistence type="predicted"/>
<feature type="transmembrane region" description="Helical" evidence="5">
    <location>
        <begin position="376"/>
        <end position="398"/>
    </location>
</feature>
<dbReference type="CTD" id="9817466"/>
<name>A0A6A5HP50_CAERE</name>
<dbReference type="RefSeq" id="XP_053590825.1">
    <property type="nucleotide sequence ID" value="XM_053726631.1"/>
</dbReference>
<dbReference type="Proteomes" id="UP000483820">
    <property type="component" value="Chromosome II"/>
</dbReference>
<organism evidence="6 7">
    <name type="scientific">Caenorhabditis remanei</name>
    <name type="common">Caenorhabditis vulgaris</name>
    <dbReference type="NCBI Taxonomy" id="31234"/>
    <lineage>
        <taxon>Eukaryota</taxon>
        <taxon>Metazoa</taxon>
        <taxon>Ecdysozoa</taxon>
        <taxon>Nematoda</taxon>
        <taxon>Chromadorea</taxon>
        <taxon>Rhabditida</taxon>
        <taxon>Rhabditina</taxon>
        <taxon>Rhabditomorpha</taxon>
        <taxon>Rhabditoidea</taxon>
        <taxon>Rhabditidae</taxon>
        <taxon>Peloderinae</taxon>
        <taxon>Caenorhabditis</taxon>
    </lineage>
</organism>
<reference evidence="6 7" key="1">
    <citation type="submission" date="2019-12" db="EMBL/GenBank/DDBJ databases">
        <title>Chromosome-level assembly of the Caenorhabditis remanei genome.</title>
        <authorList>
            <person name="Teterina A.A."/>
            <person name="Willis J.H."/>
            <person name="Phillips P.C."/>
        </authorList>
    </citation>
    <scope>NUCLEOTIDE SEQUENCE [LARGE SCALE GENOMIC DNA]</scope>
    <source>
        <strain evidence="6 7">PX506</strain>
        <tissue evidence="6">Whole organism</tissue>
    </source>
</reference>
<evidence type="ECO:0000256" key="3">
    <source>
        <dbReference type="ARBA" id="ARBA00022989"/>
    </source>
</evidence>
<dbReference type="GeneID" id="9817466"/>
<evidence type="ECO:0000256" key="5">
    <source>
        <dbReference type="SAM" id="Phobius"/>
    </source>
</evidence>
<dbReference type="InterPro" id="IPR050598">
    <property type="entry name" value="AminoAcid_Transporter"/>
</dbReference>
<dbReference type="PANTHER" id="PTHR11785">
    <property type="entry name" value="AMINO ACID TRANSPORTER"/>
    <property type="match status" value="1"/>
</dbReference>
<dbReference type="AlphaFoldDB" id="A0A6A5HP50"/>
<accession>A0A6A5HP50</accession>
<keyword evidence="3 5" id="KW-1133">Transmembrane helix</keyword>
<dbReference type="Gene3D" id="1.20.1740.10">
    <property type="entry name" value="Amino acid/polyamine transporter I"/>
    <property type="match status" value="1"/>
</dbReference>
<dbReference type="KEGG" id="crq:GCK72_008074"/>
<comment type="subcellular location">
    <subcellularLocation>
        <location evidence="1">Membrane</location>
        <topology evidence="1">Multi-pass membrane protein</topology>
    </subcellularLocation>
</comment>
<sequence length="568" mass="62253">MSTSSATSSDNPQKHTIGLITAISYTVGDIVGSGIFISPTSILNHAGSVGLSLCLWALCAFISLFGALSYVELGTTIRKSGCDFAYLSHFGWRPLASSFMWVSTCLSYPAVLAIQAISFGEYIVTGPLMLLNFFSLKKVAGAFQIVATAIKLIVASVIIFTGLYHILIKKQTQNFQNSFQGSDWNPGNLVLGVYSGLFAYNGWDVLNFGAEEIENPRRTLPIAAISGIAISATVFILMNVSYFSVLSVEDFKNSPAVAVTFAERTLGNFHYAIPFLISLLLIGSMNTTIFACSRYMYSGAQQSVMPTPLRGIHYASRSPRLAVFAEILIAICLSFIGNLDQLISYMSFALWSQRTCTQAGFIYFKLRGTLKSKNSFEVPIFVPIIFFIICIALLVIPITQNYHVAIYGLSMTAGGALIYIVFIYPKVLPEMTTTIPPDLIARLQKFDQLITKIEDAIEEIDVGTDKHFERSAHEMALVDSMSMFLMDSLLWAVQATKGGGADKNEDLLIDLARTKRVTADMKAINARQDAPRINKTAAANFVRNALWEVPEQGTSTETAPDPPVKMEE</sequence>
<feature type="transmembrane region" description="Helical" evidence="5">
    <location>
        <begin position="271"/>
        <end position="297"/>
    </location>
</feature>
<dbReference type="GO" id="GO:0016020">
    <property type="term" value="C:membrane"/>
    <property type="evidence" value="ECO:0007669"/>
    <property type="project" value="UniProtKB-SubCell"/>
</dbReference>
<protein>
    <submittedName>
        <fullName evidence="6">Uncharacterized protein</fullName>
    </submittedName>
</protein>
<comment type="caution">
    <text evidence="6">The sequence shown here is derived from an EMBL/GenBank/DDBJ whole genome shotgun (WGS) entry which is preliminary data.</text>
</comment>
<evidence type="ECO:0000313" key="6">
    <source>
        <dbReference type="EMBL" id="KAF1768113.1"/>
    </source>
</evidence>
<evidence type="ECO:0000313" key="7">
    <source>
        <dbReference type="Proteomes" id="UP000483820"/>
    </source>
</evidence>
<gene>
    <name evidence="6" type="ORF">GCK72_008074</name>
</gene>
<evidence type="ECO:0000256" key="2">
    <source>
        <dbReference type="ARBA" id="ARBA00022692"/>
    </source>
</evidence>
<keyword evidence="4 5" id="KW-0472">Membrane</keyword>
<feature type="transmembrane region" description="Helical" evidence="5">
    <location>
        <begin position="17"/>
        <end position="37"/>
    </location>
</feature>
<dbReference type="InterPro" id="IPR002293">
    <property type="entry name" value="AA/rel_permease1"/>
</dbReference>
<feature type="transmembrane region" description="Helical" evidence="5">
    <location>
        <begin position="188"/>
        <end position="210"/>
    </location>
</feature>
<keyword evidence="2 5" id="KW-0812">Transmembrane</keyword>
<evidence type="ECO:0000256" key="4">
    <source>
        <dbReference type="ARBA" id="ARBA00023136"/>
    </source>
</evidence>
<dbReference type="Pfam" id="PF13520">
    <property type="entry name" value="AA_permease_2"/>
    <property type="match status" value="2"/>
</dbReference>
<feature type="transmembrane region" description="Helical" evidence="5">
    <location>
        <begin position="404"/>
        <end position="424"/>
    </location>
</feature>
<feature type="transmembrane region" description="Helical" evidence="5">
    <location>
        <begin position="318"/>
        <end position="336"/>
    </location>
</feature>
<dbReference type="GO" id="GO:0015179">
    <property type="term" value="F:L-amino acid transmembrane transporter activity"/>
    <property type="evidence" value="ECO:0007669"/>
    <property type="project" value="TreeGrafter"/>
</dbReference>
<feature type="transmembrane region" description="Helical" evidence="5">
    <location>
        <begin position="145"/>
        <end position="168"/>
    </location>
</feature>
<feature type="transmembrane region" description="Helical" evidence="5">
    <location>
        <begin position="99"/>
        <end position="124"/>
    </location>
</feature>
<feature type="transmembrane region" description="Helical" evidence="5">
    <location>
        <begin position="49"/>
        <end position="71"/>
    </location>
</feature>
<evidence type="ECO:0000256" key="1">
    <source>
        <dbReference type="ARBA" id="ARBA00004141"/>
    </source>
</evidence>
<feature type="transmembrane region" description="Helical" evidence="5">
    <location>
        <begin position="222"/>
        <end position="245"/>
    </location>
</feature>
<dbReference type="PANTHER" id="PTHR11785:SF115">
    <property type="entry name" value="AMINO ACID TRANSPORTER"/>
    <property type="match status" value="1"/>
</dbReference>
<dbReference type="EMBL" id="WUAV01000002">
    <property type="protein sequence ID" value="KAF1768113.1"/>
    <property type="molecule type" value="Genomic_DNA"/>
</dbReference>